<evidence type="ECO:0000256" key="1">
    <source>
        <dbReference type="SAM" id="MobiDB-lite"/>
    </source>
</evidence>
<name>A0A6G1IBC0_9PEZI</name>
<proteinExistence type="predicted"/>
<sequence>MYHPSDPRITRRVNQLAQNLELANNQAQEHIYNFSHNYVSPYLSSISSCFQSCIAPCCPSEEERRRRHRGDRAELSFDFYDNDELDRLLNPSGPGRERAMSYGARRETPNVRRKSAVVAADRPDPSIITTSSYFGFLERMPWKIGRKGVRYKPSAADLQDHPGARGRVLPEGQALLEESDEDVPQNGPKRHKRNRSATSASNHTNDSYSSRGDLFPSEDEDDAIPIDDEFAVALGRTSSMGPDESGSARTRSLKSGSASRLAARSPSTKSVRDMARNPPPSDPGYPVKEVPTLSEFQAEEERVRKEEEEDVQRKRVAAQKLASLRGLGASTTEAGCGTPTSSLDDRRSKPPSLIDTIPFPAFDLGISADGVQQLSDDVSVDPTEHSPFVNTLNGSTSLTDNPGNESFVPAALPHFLREDG</sequence>
<feature type="region of interest" description="Disordered" evidence="1">
    <location>
        <begin position="327"/>
        <end position="355"/>
    </location>
</feature>
<evidence type="ECO:0000313" key="2">
    <source>
        <dbReference type="EMBL" id="KAF2405474.1"/>
    </source>
</evidence>
<feature type="region of interest" description="Disordered" evidence="1">
    <location>
        <begin position="176"/>
        <end position="221"/>
    </location>
</feature>
<reference evidence="2" key="1">
    <citation type="journal article" date="2020" name="Stud. Mycol.">
        <title>101 Dothideomycetes genomes: a test case for predicting lifestyles and emergence of pathogens.</title>
        <authorList>
            <person name="Haridas S."/>
            <person name="Albert R."/>
            <person name="Binder M."/>
            <person name="Bloem J."/>
            <person name="Labutti K."/>
            <person name="Salamov A."/>
            <person name="Andreopoulos B."/>
            <person name="Baker S."/>
            <person name="Barry K."/>
            <person name="Bills G."/>
            <person name="Bluhm B."/>
            <person name="Cannon C."/>
            <person name="Castanera R."/>
            <person name="Culley D."/>
            <person name="Daum C."/>
            <person name="Ezra D."/>
            <person name="Gonzalez J."/>
            <person name="Henrissat B."/>
            <person name="Kuo A."/>
            <person name="Liang C."/>
            <person name="Lipzen A."/>
            <person name="Lutzoni F."/>
            <person name="Magnuson J."/>
            <person name="Mondo S."/>
            <person name="Nolan M."/>
            <person name="Ohm R."/>
            <person name="Pangilinan J."/>
            <person name="Park H.-J."/>
            <person name="Ramirez L."/>
            <person name="Alfaro M."/>
            <person name="Sun H."/>
            <person name="Tritt A."/>
            <person name="Yoshinaga Y."/>
            <person name="Zwiers L.-H."/>
            <person name="Turgeon B."/>
            <person name="Goodwin S."/>
            <person name="Spatafora J."/>
            <person name="Crous P."/>
            <person name="Grigoriev I."/>
        </authorList>
    </citation>
    <scope>NUCLEOTIDE SEQUENCE</scope>
    <source>
        <strain evidence="2">CBS 262.69</strain>
    </source>
</reference>
<feature type="compositionally biased region" description="Polar residues" evidence="1">
    <location>
        <begin position="394"/>
        <end position="404"/>
    </location>
</feature>
<feature type="compositionally biased region" description="Polar residues" evidence="1">
    <location>
        <begin position="247"/>
        <end position="258"/>
    </location>
</feature>
<protein>
    <submittedName>
        <fullName evidence="2">Uncharacterized protein</fullName>
    </submittedName>
</protein>
<gene>
    <name evidence="2" type="ORF">EJ06DRAFT_525989</name>
</gene>
<feature type="region of interest" description="Disordered" evidence="1">
    <location>
        <begin position="394"/>
        <end position="420"/>
    </location>
</feature>
<dbReference type="EMBL" id="ML996687">
    <property type="protein sequence ID" value="KAF2405474.1"/>
    <property type="molecule type" value="Genomic_DNA"/>
</dbReference>
<organism evidence="2 3">
    <name type="scientific">Trichodelitschia bisporula</name>
    <dbReference type="NCBI Taxonomy" id="703511"/>
    <lineage>
        <taxon>Eukaryota</taxon>
        <taxon>Fungi</taxon>
        <taxon>Dikarya</taxon>
        <taxon>Ascomycota</taxon>
        <taxon>Pezizomycotina</taxon>
        <taxon>Dothideomycetes</taxon>
        <taxon>Dothideomycetes incertae sedis</taxon>
        <taxon>Phaeotrichales</taxon>
        <taxon>Phaeotrichaceae</taxon>
        <taxon>Trichodelitschia</taxon>
    </lineage>
</organism>
<keyword evidence="3" id="KW-1185">Reference proteome</keyword>
<accession>A0A6G1IBC0</accession>
<dbReference type="AlphaFoldDB" id="A0A6G1IBC0"/>
<dbReference type="OrthoDB" id="5421971at2759"/>
<feature type="region of interest" description="Disordered" evidence="1">
    <location>
        <begin position="236"/>
        <end position="313"/>
    </location>
</feature>
<feature type="compositionally biased region" description="Polar residues" evidence="1">
    <location>
        <begin position="329"/>
        <end position="342"/>
    </location>
</feature>
<evidence type="ECO:0000313" key="3">
    <source>
        <dbReference type="Proteomes" id="UP000799640"/>
    </source>
</evidence>
<feature type="compositionally biased region" description="Polar residues" evidence="1">
    <location>
        <begin position="196"/>
        <end position="210"/>
    </location>
</feature>
<dbReference type="Proteomes" id="UP000799640">
    <property type="component" value="Unassembled WGS sequence"/>
</dbReference>